<dbReference type="KEGG" id="vg:25026474"/>
<evidence type="ECO:0000256" key="3">
    <source>
        <dbReference type="ARBA" id="ARBA00022580"/>
    </source>
</evidence>
<dbReference type="Pfam" id="PF05459">
    <property type="entry name" value="Herpes_UL69"/>
    <property type="match status" value="1"/>
</dbReference>
<name>G8XTD0_SCMVC</name>
<feature type="compositionally biased region" description="Low complexity" evidence="7">
    <location>
        <begin position="168"/>
        <end position="178"/>
    </location>
</feature>
<dbReference type="GeneID" id="25026474"/>
<feature type="compositionally biased region" description="Acidic residues" evidence="7">
    <location>
        <begin position="752"/>
        <end position="771"/>
    </location>
</feature>
<dbReference type="EMBL" id="FJ483968">
    <property type="protein sequence ID" value="AEV80422.1"/>
    <property type="molecule type" value="Genomic_DNA"/>
</dbReference>
<evidence type="ECO:0000256" key="1">
    <source>
        <dbReference type="ARBA" id="ARBA00004535"/>
    </source>
</evidence>
<evidence type="ECO:0000313" key="8">
    <source>
        <dbReference type="EMBL" id="AEV80422.1"/>
    </source>
</evidence>
<comment type="subcellular location">
    <subcellularLocation>
        <location evidence="1">Virion tegument</location>
    </subcellularLocation>
</comment>
<dbReference type="InterPro" id="IPR008648">
    <property type="entry name" value="ICP27-like"/>
</dbReference>
<feature type="region of interest" description="Disordered" evidence="7">
    <location>
        <begin position="659"/>
        <end position="687"/>
    </location>
</feature>
<evidence type="ECO:0000256" key="5">
    <source>
        <dbReference type="ARBA" id="ARBA00023163"/>
    </source>
</evidence>
<dbReference type="Proteomes" id="UP000116555">
    <property type="component" value="Segment"/>
</dbReference>
<evidence type="ECO:0000256" key="2">
    <source>
        <dbReference type="ARBA" id="ARBA00016989"/>
    </source>
</evidence>
<keyword evidence="3" id="KW-0946">Virion</keyword>
<dbReference type="GO" id="GO:0006355">
    <property type="term" value="P:regulation of DNA-templated transcription"/>
    <property type="evidence" value="ECO:0007669"/>
    <property type="project" value="InterPro"/>
</dbReference>
<sequence>MSFEREERAHFRENPTADSRSVTANHANQRHGYPAHSHIYSVSDTLNSSEHATHPQHNMDLHQRYRSGPALSQLSDRERRARRARRFCLDHEDDEHAPSFKRPRYEQRRRSPPAPAPVRDSPESPPPGPDSGRRPASARQQYPAARRENAHHHHHQHHAPQQHRRHNAGNAGNGASSNSGGGNHATVSPATSSNQHMLAINHELDSMNDEQLLQLSRMIDKKKEERQRLKGGGGEVRDDPSQPSSTSPVYDLQRYTAEILHLTPYPDDLKKPTAFPQDTQQPGRLLISHEELMNTDYLLNIRQQFDWLSPSLLRRLVIEKSFSVFNAPSLHGLLAMVDETLSYIKFHFLHGLPVNPYDPYMATVAGLRQLLFNKLNNLDLPCILDNSPEWSDNCQILKNLVKKPNQIPDEWTRDDALDLQKRPPESFQNPVHRAMAYLCSFSRAVTLLRRRSRQVQNAPHFLDQFDDNGSMGSYRCGMVSELILNGLHQHQCQNELCELRIQKGLQPYQSMLAYCPFDTKCLVDLTVFDHDLAPVAPVAPPSLLSDPVADTAADITVTVTEPHSSHMETASTPAQVAVAAAPSRPTSGVSPLNRHRTVSENPQHSGNHEAFPPLAAAAVPAGTPTAAEPQQMPGTTTDMPLNNLVFTASPVFAGQEISFSPQQQPPLQQQQQQQQQLTWPQLQSPPLDGELDNGTVLCSQQQPAAEPDWVAAISALSTLPDSAVNTPPSQQQQQPVFELFTDSMTLRCQTPEYEDMCYSDNDDEEEDDEGY</sequence>
<accession>G8XTD0</accession>
<feature type="region of interest" description="Disordered" evidence="7">
    <location>
        <begin position="583"/>
        <end position="610"/>
    </location>
</feature>
<dbReference type="OrthoDB" id="10539at10239"/>
<feature type="region of interest" description="Disordered" evidence="7">
    <location>
        <begin position="751"/>
        <end position="771"/>
    </location>
</feature>
<evidence type="ECO:0000313" key="9">
    <source>
        <dbReference type="Proteomes" id="UP000116555"/>
    </source>
</evidence>
<keyword evidence="4" id="KW-0805">Transcription regulation</keyword>
<feature type="region of interest" description="Disordered" evidence="7">
    <location>
        <begin position="223"/>
        <end position="249"/>
    </location>
</feature>
<keyword evidence="9" id="KW-1185">Reference proteome</keyword>
<evidence type="ECO:0000256" key="7">
    <source>
        <dbReference type="SAM" id="MobiDB-lite"/>
    </source>
</evidence>
<feature type="compositionally biased region" description="Basic residues" evidence="7">
    <location>
        <begin position="149"/>
        <end position="167"/>
    </location>
</feature>
<organism evidence="8 9">
    <name type="scientific">Simian cytomegalovirus (strain Colburn)</name>
    <dbReference type="NCBI Taxonomy" id="50292"/>
    <lineage>
        <taxon>Viruses</taxon>
        <taxon>Duplodnaviria</taxon>
        <taxon>Heunggongvirae</taxon>
        <taxon>Peploviricota</taxon>
        <taxon>Herviviricetes</taxon>
        <taxon>Herpesvirales</taxon>
        <taxon>Orthoherpesviridae</taxon>
        <taxon>Betaherpesvirinae</taxon>
        <taxon>Cytomegalovirus</taxon>
        <taxon>Cytomegalovirus cercopithecinebeta5</taxon>
    </lineage>
</organism>
<reference evidence="8 9" key="1">
    <citation type="submission" date="2011-12" db="EMBL/GenBank/DDBJ databases">
        <title>Comparative genomics of primate cytomegaloviruses.</title>
        <authorList>
            <person name="Davison A.J."/>
            <person name="Holton M."/>
            <person name="Dolan A."/>
            <person name="Dargan D.J."/>
            <person name="Gatherer D."/>
            <person name="Hayward G.S."/>
        </authorList>
    </citation>
    <scope>NUCLEOTIDE SEQUENCE [LARGE SCALE GENOMIC DNA]</scope>
    <source>
        <strain evidence="8">2715</strain>
    </source>
</reference>
<feature type="compositionally biased region" description="Basic and acidic residues" evidence="7">
    <location>
        <begin position="1"/>
        <end position="15"/>
    </location>
</feature>
<evidence type="ECO:0000256" key="4">
    <source>
        <dbReference type="ARBA" id="ARBA00023015"/>
    </source>
</evidence>
<feature type="compositionally biased region" description="Low complexity" evidence="7">
    <location>
        <begin position="661"/>
        <end position="687"/>
    </location>
</feature>
<feature type="compositionally biased region" description="Basic and acidic residues" evidence="7">
    <location>
        <begin position="87"/>
        <end position="109"/>
    </location>
</feature>
<keyword evidence="3" id="KW-0920">Virion tegument</keyword>
<feature type="compositionally biased region" description="Basic and acidic residues" evidence="7">
    <location>
        <begin position="51"/>
        <end position="63"/>
    </location>
</feature>
<feature type="region of interest" description="Disordered" evidence="7">
    <location>
        <begin position="1"/>
        <end position="34"/>
    </location>
</feature>
<dbReference type="RefSeq" id="YP_004936034.1">
    <property type="nucleotide sequence ID" value="NC_012783.2"/>
</dbReference>
<feature type="compositionally biased region" description="Polar residues" evidence="7">
    <location>
        <begin position="16"/>
        <end position="27"/>
    </location>
</feature>
<dbReference type="GO" id="GO:0019033">
    <property type="term" value="C:viral tegument"/>
    <property type="evidence" value="ECO:0007669"/>
    <property type="project" value="UniProtKB-SubCell"/>
</dbReference>
<evidence type="ECO:0000256" key="6">
    <source>
        <dbReference type="ARBA" id="ARBA00023200"/>
    </source>
</evidence>
<organismHost>
    <name type="scientific">Macaca</name>
    <name type="common">macaques</name>
    <dbReference type="NCBI Taxonomy" id="9539"/>
</organismHost>
<keyword evidence="5" id="KW-0804">Transcription</keyword>
<gene>
    <name evidence="8" type="primary">UL69</name>
</gene>
<feature type="region of interest" description="Disordered" evidence="7">
    <location>
        <begin position="47"/>
        <end position="190"/>
    </location>
</feature>
<proteinExistence type="predicted"/>
<keyword evidence="6" id="KW-1035">Host cytoplasm</keyword>
<protein>
    <recommendedName>
        <fullName evidence="2">mRNA export factor ICP27 homolog</fullName>
    </recommendedName>
</protein>